<comment type="similarity">
    <text evidence="2">Belongs to the NAD(P)-dependent epimerase/dehydratase family.</text>
</comment>
<feature type="domain" description="NAD-dependent epimerase/dehydratase" evidence="3">
    <location>
        <begin position="1"/>
        <end position="244"/>
    </location>
</feature>
<sequence>MLVTGAAGFVAAALVEEAAGRGEAVVAVDRAEPLPSLAAAWAALPGDVCFELADVRDPDGVARVLERHRPSVVVHGAAVTSGPAREAADPTGILDVNIMGVARVLQAAHAAGVRRVVHLSSASAYGAAAFDGDALDEEATPSRPESLYSVTKFAGERTALRLGDLWGMDVRVARLTAVFGRWERDTGVRDTLSPQFQATALALRGEEAVLDRPGQRDWVYVRDVAEALLALRDAEAAPSVVNVGRGREWAVACWCGLLAERFPRFRWRLAERGETPTVDLHGARDRRPLAVDRLAALGYRSDWGLERSFQDYMGWVDAHPGMVNPPTSAR</sequence>
<dbReference type="AlphaFoldDB" id="A0A3N1L277"/>
<dbReference type="InterPro" id="IPR036291">
    <property type="entry name" value="NAD(P)-bd_dom_sf"/>
</dbReference>
<dbReference type="Gene3D" id="3.40.50.720">
    <property type="entry name" value="NAD(P)-binding Rossmann-like Domain"/>
    <property type="match status" value="1"/>
</dbReference>
<evidence type="ECO:0000259" key="3">
    <source>
        <dbReference type="Pfam" id="PF01370"/>
    </source>
</evidence>
<name>A0A3N1L277_9PROT</name>
<dbReference type="InterPro" id="IPR001509">
    <property type="entry name" value="Epimerase_deHydtase"/>
</dbReference>
<protein>
    <submittedName>
        <fullName evidence="4">UDP-glucose 4-epimerase/UDP-glucuronate 4-epimerase</fullName>
    </submittedName>
</protein>
<keyword evidence="5" id="KW-1185">Reference proteome</keyword>
<comment type="pathway">
    <text evidence="1">Bacterial outer membrane biogenesis; LPS O-antigen biosynthesis.</text>
</comment>
<proteinExistence type="inferred from homology"/>
<dbReference type="SUPFAM" id="SSF51735">
    <property type="entry name" value="NAD(P)-binding Rossmann-fold domains"/>
    <property type="match status" value="1"/>
</dbReference>
<accession>A0A3N1L277</accession>
<dbReference type="EMBL" id="RJKX01000016">
    <property type="protein sequence ID" value="ROP83625.1"/>
    <property type="molecule type" value="Genomic_DNA"/>
</dbReference>
<dbReference type="Pfam" id="PF01370">
    <property type="entry name" value="Epimerase"/>
    <property type="match status" value="1"/>
</dbReference>
<reference evidence="4 5" key="1">
    <citation type="submission" date="2018-11" db="EMBL/GenBank/DDBJ databases">
        <title>Genomic Encyclopedia of Type Strains, Phase IV (KMG-IV): sequencing the most valuable type-strain genomes for metagenomic binning, comparative biology and taxonomic classification.</title>
        <authorList>
            <person name="Goeker M."/>
        </authorList>
    </citation>
    <scope>NUCLEOTIDE SEQUENCE [LARGE SCALE GENOMIC DNA]</scope>
    <source>
        <strain evidence="4 5">DSM 5900</strain>
    </source>
</reference>
<gene>
    <name evidence="4" type="ORF">EDC65_4274</name>
</gene>
<dbReference type="PANTHER" id="PTHR43000">
    <property type="entry name" value="DTDP-D-GLUCOSE 4,6-DEHYDRATASE-RELATED"/>
    <property type="match status" value="1"/>
</dbReference>
<evidence type="ECO:0000256" key="1">
    <source>
        <dbReference type="ARBA" id="ARBA00005125"/>
    </source>
</evidence>
<evidence type="ECO:0000313" key="5">
    <source>
        <dbReference type="Proteomes" id="UP000278222"/>
    </source>
</evidence>
<dbReference type="RefSeq" id="WP_245978494.1">
    <property type="nucleotide sequence ID" value="NZ_AP019700.1"/>
</dbReference>
<evidence type="ECO:0000313" key="4">
    <source>
        <dbReference type="EMBL" id="ROP83625.1"/>
    </source>
</evidence>
<dbReference type="Proteomes" id="UP000278222">
    <property type="component" value="Unassembled WGS sequence"/>
</dbReference>
<evidence type="ECO:0000256" key="2">
    <source>
        <dbReference type="ARBA" id="ARBA00007637"/>
    </source>
</evidence>
<organism evidence="4 5">
    <name type="scientific">Stella humosa</name>
    <dbReference type="NCBI Taxonomy" id="94"/>
    <lineage>
        <taxon>Bacteria</taxon>
        <taxon>Pseudomonadati</taxon>
        <taxon>Pseudomonadota</taxon>
        <taxon>Alphaproteobacteria</taxon>
        <taxon>Rhodospirillales</taxon>
        <taxon>Stellaceae</taxon>
        <taxon>Stella</taxon>
    </lineage>
</organism>
<comment type="caution">
    <text evidence="4">The sequence shown here is derived from an EMBL/GenBank/DDBJ whole genome shotgun (WGS) entry which is preliminary data.</text>
</comment>